<organism evidence="3 4">
    <name type="scientific">Salinimonas marina</name>
    <dbReference type="NCBI Taxonomy" id="2785918"/>
    <lineage>
        <taxon>Bacteria</taxon>
        <taxon>Pseudomonadati</taxon>
        <taxon>Pseudomonadota</taxon>
        <taxon>Gammaproteobacteria</taxon>
        <taxon>Alteromonadales</taxon>
        <taxon>Alteromonadaceae</taxon>
        <taxon>Alteromonas/Salinimonas group</taxon>
        <taxon>Salinimonas</taxon>
    </lineage>
</organism>
<dbReference type="InterPro" id="IPR050356">
    <property type="entry name" value="SulA_CellDiv_inhibitor"/>
</dbReference>
<reference evidence="3 4" key="1">
    <citation type="submission" date="2020-11" db="EMBL/GenBank/DDBJ databases">
        <title>Complete genome sequence for Salinimonas sp. strain G2-b.</title>
        <authorList>
            <person name="Park S.-J."/>
        </authorList>
    </citation>
    <scope>NUCLEOTIDE SEQUENCE [LARGE SCALE GENOMIC DNA]</scope>
    <source>
        <strain evidence="3 4">G2-b</strain>
    </source>
</reference>
<gene>
    <name evidence="3" type="ORF">IT774_16865</name>
</gene>
<proteinExistence type="predicted"/>
<protein>
    <submittedName>
        <fullName evidence="3">DNA polymerase Y family protein</fullName>
    </submittedName>
</protein>
<name>A0A7S9DY07_9ALTE</name>
<dbReference type="SUPFAM" id="SSF56672">
    <property type="entry name" value="DNA/RNA polymerases"/>
    <property type="match status" value="1"/>
</dbReference>
<dbReference type="RefSeq" id="WP_195810787.1">
    <property type="nucleotide sequence ID" value="NZ_CP064795.1"/>
</dbReference>
<evidence type="ECO:0000313" key="4">
    <source>
        <dbReference type="Proteomes" id="UP000595095"/>
    </source>
</evidence>
<sequence length="463" mass="52509">MLWAYFHFYQLTLDLLADHINEVEPLPTVVYADTTNQLVQVNQSAAQAGLRPQMGMAEAAALCPNLQIIDYQAEHEAQRLSALANRLYELAADIVVCAPDGLAIRLDTLVKYYGDLDCLWATLTRELHQAGVHYHFASAWSIEAAKVLANQRLNLLLATPDQIRSGLQACSLEALELSPKQRHALERVGINTLSRLLELPVTEIGKRFDNAFISYLYALRAEVTPARVTYHPPDRFSAHLTPSYEISESVRLAPWLEALLKEFVTYARLRNKLTSCLPFTLLFRDLPPQPMVVQAAAPLSQFAQWQSLVQLKLETLTLPAPVIQLKLQVDELEEISDQTRDFFHNRQHVFAQNQLISRLQTRLGATAVSTPVGGDDHRLSHHTANPPRVESAFKAAVPSVYLFSCQPLNEHCHIEYGPVRIHAGWWDNDIQKRDYFIARTPDGRRLSVFRSPQNEWFVQGWYC</sequence>
<evidence type="ECO:0000259" key="2">
    <source>
        <dbReference type="Pfam" id="PF00817"/>
    </source>
</evidence>
<dbReference type="Pfam" id="PF00817">
    <property type="entry name" value="IMS"/>
    <property type="match status" value="1"/>
</dbReference>
<evidence type="ECO:0000256" key="1">
    <source>
        <dbReference type="ARBA" id="ARBA00022763"/>
    </source>
</evidence>
<dbReference type="Proteomes" id="UP000595095">
    <property type="component" value="Chromosome"/>
</dbReference>
<dbReference type="CDD" id="cd03468">
    <property type="entry name" value="PolY_like"/>
    <property type="match status" value="1"/>
</dbReference>
<evidence type="ECO:0000313" key="3">
    <source>
        <dbReference type="EMBL" id="QPG05703.1"/>
    </source>
</evidence>
<dbReference type="PANTHER" id="PTHR35369">
    <property type="entry name" value="BLR3025 PROTEIN-RELATED"/>
    <property type="match status" value="1"/>
</dbReference>
<dbReference type="InterPro" id="IPR001126">
    <property type="entry name" value="UmuC"/>
</dbReference>
<dbReference type="GO" id="GO:0006281">
    <property type="term" value="P:DNA repair"/>
    <property type="evidence" value="ECO:0007669"/>
    <property type="project" value="InterPro"/>
</dbReference>
<dbReference type="AlphaFoldDB" id="A0A7S9DY07"/>
<keyword evidence="4" id="KW-1185">Reference proteome</keyword>
<keyword evidence="1" id="KW-0227">DNA damage</keyword>
<dbReference type="InterPro" id="IPR043502">
    <property type="entry name" value="DNA/RNA_pol_sf"/>
</dbReference>
<accession>A0A7S9DY07</accession>
<dbReference type="KEGG" id="smaa:IT774_16865"/>
<dbReference type="EMBL" id="CP064795">
    <property type="protein sequence ID" value="QPG05703.1"/>
    <property type="molecule type" value="Genomic_DNA"/>
</dbReference>
<feature type="domain" description="UmuC" evidence="2">
    <location>
        <begin position="26"/>
        <end position="135"/>
    </location>
</feature>
<dbReference type="PANTHER" id="PTHR35369:SF2">
    <property type="entry name" value="BLR3025 PROTEIN"/>
    <property type="match status" value="1"/>
</dbReference>